<feature type="region of interest" description="Disordered" evidence="5">
    <location>
        <begin position="71"/>
        <end position="96"/>
    </location>
</feature>
<keyword evidence="4" id="KW-0539">Nucleus</keyword>
<keyword evidence="6" id="KW-1185">Reference proteome</keyword>
<dbReference type="GO" id="GO:0048598">
    <property type="term" value="P:embryonic morphogenesis"/>
    <property type="evidence" value="ECO:0007669"/>
    <property type="project" value="InterPro"/>
</dbReference>
<name>A0A6P8R6U4_GEOSA</name>
<accession>A0A6P8R6U4</accession>
<dbReference type="KEGG" id="gsh:117362077"/>
<organism evidence="6 7">
    <name type="scientific">Geotrypetes seraphini</name>
    <name type="common">Gaboon caecilian</name>
    <name type="synonym">Caecilia seraphini</name>
    <dbReference type="NCBI Taxonomy" id="260995"/>
    <lineage>
        <taxon>Eukaryota</taxon>
        <taxon>Metazoa</taxon>
        <taxon>Chordata</taxon>
        <taxon>Craniata</taxon>
        <taxon>Vertebrata</taxon>
        <taxon>Euteleostomi</taxon>
        <taxon>Amphibia</taxon>
        <taxon>Gymnophiona</taxon>
        <taxon>Geotrypetes</taxon>
    </lineage>
</organism>
<dbReference type="GO" id="GO:0072669">
    <property type="term" value="C:tRNA-splicing ligase complex"/>
    <property type="evidence" value="ECO:0007669"/>
    <property type="project" value="InterPro"/>
</dbReference>
<evidence type="ECO:0000256" key="4">
    <source>
        <dbReference type="ARBA" id="ARBA00023242"/>
    </source>
</evidence>
<gene>
    <name evidence="7" type="primary">C6H2orf49</name>
</gene>
<evidence type="ECO:0000313" key="7">
    <source>
        <dbReference type="RefSeq" id="XP_033803745.1"/>
    </source>
</evidence>
<feature type="region of interest" description="Disordered" evidence="5">
    <location>
        <begin position="168"/>
        <end position="232"/>
    </location>
</feature>
<dbReference type="CTD" id="129698173"/>
<reference evidence="7" key="1">
    <citation type="submission" date="2025-08" db="UniProtKB">
        <authorList>
            <consortium name="RefSeq"/>
        </authorList>
    </citation>
    <scope>IDENTIFICATION</scope>
</reference>
<dbReference type="OrthoDB" id="10071059at2759"/>
<dbReference type="GO" id="GO:0005634">
    <property type="term" value="C:nucleus"/>
    <property type="evidence" value="ECO:0007669"/>
    <property type="project" value="UniProtKB-SubCell"/>
</dbReference>
<feature type="compositionally biased region" description="Basic and acidic residues" evidence="5">
    <location>
        <begin position="71"/>
        <end position="82"/>
    </location>
</feature>
<dbReference type="InParanoid" id="A0A6P8R6U4"/>
<dbReference type="Pfam" id="PF15323">
    <property type="entry name" value="Ashwin"/>
    <property type="match status" value="1"/>
</dbReference>
<dbReference type="GeneID" id="117362077"/>
<sequence length="232" mass="25444">MAAGDGRPVGSDLLLQPELLSQEFLLLTLEQKNISVEEAKNDKQRLTDIYIQHAMPLPRRDLPQNRWGKMMEKKRGKSEPSQHHLSSAAEGSRKRPLIVFDGSSTSTSIKVKKTDNGASINCLKPLPFGSVGTAIRKLSSPPCSSSSTPPASYSHKLDSKLEKIHNNKAQQNSIPVNHRNTKPALKSPPSFSLSGTSTVVKLKRAAPKEEADSVSDIKPTEAKKKIQHVTWP</sequence>
<dbReference type="RefSeq" id="XP_033803745.1">
    <property type="nucleotide sequence ID" value="XM_033947854.1"/>
</dbReference>
<evidence type="ECO:0000256" key="3">
    <source>
        <dbReference type="ARBA" id="ARBA00015134"/>
    </source>
</evidence>
<comment type="similarity">
    <text evidence="2">Belongs to the ashwin family.</text>
</comment>
<dbReference type="InterPro" id="IPR024887">
    <property type="entry name" value="Ashwin"/>
</dbReference>
<protein>
    <recommendedName>
        <fullName evidence="3">Ashwin</fullName>
    </recommendedName>
</protein>
<evidence type="ECO:0000256" key="1">
    <source>
        <dbReference type="ARBA" id="ARBA00004123"/>
    </source>
</evidence>
<evidence type="ECO:0000256" key="5">
    <source>
        <dbReference type="SAM" id="MobiDB-lite"/>
    </source>
</evidence>
<dbReference type="AlphaFoldDB" id="A0A6P8R6U4"/>
<feature type="compositionally biased region" description="Polar residues" evidence="5">
    <location>
        <begin position="189"/>
        <end position="199"/>
    </location>
</feature>
<dbReference type="Proteomes" id="UP000515159">
    <property type="component" value="Chromosome 6"/>
</dbReference>
<evidence type="ECO:0000256" key="2">
    <source>
        <dbReference type="ARBA" id="ARBA00007855"/>
    </source>
</evidence>
<dbReference type="FunCoup" id="A0A6P8R6U4">
    <property type="interactions" value="3098"/>
</dbReference>
<dbReference type="PANTHER" id="PTHR28359">
    <property type="entry name" value="ASHWIN"/>
    <property type="match status" value="1"/>
</dbReference>
<evidence type="ECO:0000313" key="6">
    <source>
        <dbReference type="Proteomes" id="UP000515159"/>
    </source>
</evidence>
<comment type="subcellular location">
    <subcellularLocation>
        <location evidence="1">Nucleus</location>
    </subcellularLocation>
</comment>
<proteinExistence type="inferred from homology"/>
<dbReference type="PANTHER" id="PTHR28359:SF1">
    <property type="entry name" value="ASHWIN"/>
    <property type="match status" value="1"/>
</dbReference>